<gene>
    <name evidence="1" type="ORF">GCM10023187_42220</name>
</gene>
<keyword evidence="2" id="KW-1185">Reference proteome</keyword>
<organism evidence="1 2">
    <name type="scientific">Nibrella viscosa</name>
    <dbReference type="NCBI Taxonomy" id="1084524"/>
    <lineage>
        <taxon>Bacteria</taxon>
        <taxon>Pseudomonadati</taxon>
        <taxon>Bacteroidota</taxon>
        <taxon>Cytophagia</taxon>
        <taxon>Cytophagales</taxon>
        <taxon>Spirosomataceae</taxon>
        <taxon>Nibrella</taxon>
    </lineage>
</organism>
<name>A0ABP8KQS6_9BACT</name>
<reference evidence="2" key="1">
    <citation type="journal article" date="2019" name="Int. J. Syst. Evol. Microbiol.">
        <title>The Global Catalogue of Microorganisms (GCM) 10K type strain sequencing project: providing services to taxonomists for standard genome sequencing and annotation.</title>
        <authorList>
            <consortium name="The Broad Institute Genomics Platform"/>
            <consortium name="The Broad Institute Genome Sequencing Center for Infectious Disease"/>
            <person name="Wu L."/>
            <person name="Ma J."/>
        </authorList>
    </citation>
    <scope>NUCLEOTIDE SEQUENCE [LARGE SCALE GENOMIC DNA]</scope>
    <source>
        <strain evidence="2">JCM 17925</strain>
    </source>
</reference>
<sequence length="47" mass="5271">MGVASPIVFLTYTSFYDVDSALQQAAYSNAQTMPKQIYVDYQQVIFG</sequence>
<accession>A0ABP8KQS6</accession>
<dbReference type="Proteomes" id="UP001500936">
    <property type="component" value="Unassembled WGS sequence"/>
</dbReference>
<evidence type="ECO:0000313" key="2">
    <source>
        <dbReference type="Proteomes" id="UP001500936"/>
    </source>
</evidence>
<evidence type="ECO:0000313" key="1">
    <source>
        <dbReference type="EMBL" id="GAA4413659.1"/>
    </source>
</evidence>
<proteinExistence type="predicted"/>
<protein>
    <submittedName>
        <fullName evidence="1">Uncharacterized protein</fullName>
    </submittedName>
</protein>
<dbReference type="EMBL" id="BAABHB010000010">
    <property type="protein sequence ID" value="GAA4413659.1"/>
    <property type="molecule type" value="Genomic_DNA"/>
</dbReference>
<comment type="caution">
    <text evidence="1">The sequence shown here is derived from an EMBL/GenBank/DDBJ whole genome shotgun (WGS) entry which is preliminary data.</text>
</comment>